<name>A0A3N4JQT0_9PEZI</name>
<sequence>MSGQQPRNNFNGNHQLSLCRCHSYKDLRALHCQHAASPPIPGNLTQGGYTMYNVATTHPHGQYVAGATNQAANGFRVGSVTQVSNQTLFGRYSGLPILPGIQIGVSAILQFDYQQNQQLNVLLSNQHYNPYINNQASQQLNNFQVNQQWSQQQQLNHQQVQCAVHQGQQ</sequence>
<accession>A0A3N4JQT0</accession>
<gene>
    <name evidence="1" type="ORF">L873DRAFT_776894</name>
</gene>
<dbReference type="Proteomes" id="UP000276215">
    <property type="component" value="Unassembled WGS sequence"/>
</dbReference>
<protein>
    <submittedName>
        <fullName evidence="1">Uncharacterized protein</fullName>
    </submittedName>
</protein>
<dbReference type="EMBL" id="ML120379">
    <property type="protein sequence ID" value="RPB00547.1"/>
    <property type="molecule type" value="Genomic_DNA"/>
</dbReference>
<proteinExistence type="predicted"/>
<keyword evidence="2" id="KW-1185">Reference proteome</keyword>
<organism evidence="1 2">
    <name type="scientific">Choiromyces venosus 120613-1</name>
    <dbReference type="NCBI Taxonomy" id="1336337"/>
    <lineage>
        <taxon>Eukaryota</taxon>
        <taxon>Fungi</taxon>
        <taxon>Dikarya</taxon>
        <taxon>Ascomycota</taxon>
        <taxon>Pezizomycotina</taxon>
        <taxon>Pezizomycetes</taxon>
        <taxon>Pezizales</taxon>
        <taxon>Tuberaceae</taxon>
        <taxon>Choiromyces</taxon>
    </lineage>
</organism>
<evidence type="ECO:0000313" key="2">
    <source>
        <dbReference type="Proteomes" id="UP000276215"/>
    </source>
</evidence>
<dbReference type="AlphaFoldDB" id="A0A3N4JQT0"/>
<evidence type="ECO:0000313" key="1">
    <source>
        <dbReference type="EMBL" id="RPB00547.1"/>
    </source>
</evidence>
<reference evidence="1 2" key="1">
    <citation type="journal article" date="2018" name="Nat. Ecol. Evol.">
        <title>Pezizomycetes genomes reveal the molecular basis of ectomycorrhizal truffle lifestyle.</title>
        <authorList>
            <person name="Murat C."/>
            <person name="Payen T."/>
            <person name="Noel B."/>
            <person name="Kuo A."/>
            <person name="Morin E."/>
            <person name="Chen J."/>
            <person name="Kohler A."/>
            <person name="Krizsan K."/>
            <person name="Balestrini R."/>
            <person name="Da Silva C."/>
            <person name="Montanini B."/>
            <person name="Hainaut M."/>
            <person name="Levati E."/>
            <person name="Barry K.W."/>
            <person name="Belfiori B."/>
            <person name="Cichocki N."/>
            <person name="Clum A."/>
            <person name="Dockter R.B."/>
            <person name="Fauchery L."/>
            <person name="Guy J."/>
            <person name="Iotti M."/>
            <person name="Le Tacon F."/>
            <person name="Lindquist E.A."/>
            <person name="Lipzen A."/>
            <person name="Malagnac F."/>
            <person name="Mello A."/>
            <person name="Molinier V."/>
            <person name="Miyauchi S."/>
            <person name="Poulain J."/>
            <person name="Riccioni C."/>
            <person name="Rubini A."/>
            <person name="Sitrit Y."/>
            <person name="Splivallo R."/>
            <person name="Traeger S."/>
            <person name="Wang M."/>
            <person name="Zifcakova L."/>
            <person name="Wipf D."/>
            <person name="Zambonelli A."/>
            <person name="Paolocci F."/>
            <person name="Nowrousian M."/>
            <person name="Ottonello S."/>
            <person name="Baldrian P."/>
            <person name="Spatafora J.W."/>
            <person name="Henrissat B."/>
            <person name="Nagy L.G."/>
            <person name="Aury J.M."/>
            <person name="Wincker P."/>
            <person name="Grigoriev I.V."/>
            <person name="Bonfante P."/>
            <person name="Martin F.M."/>
        </authorList>
    </citation>
    <scope>NUCLEOTIDE SEQUENCE [LARGE SCALE GENOMIC DNA]</scope>
    <source>
        <strain evidence="1 2">120613-1</strain>
    </source>
</reference>